<evidence type="ECO:0000313" key="3">
    <source>
        <dbReference type="Proteomes" id="UP000002939"/>
    </source>
</evidence>
<reference evidence="2" key="1">
    <citation type="submission" date="2009-09" db="EMBL/GenBank/DDBJ databases">
        <authorList>
            <consortium name="The Broad Institute Genome Sequencing Platform"/>
            <person name="Ward D."/>
            <person name="Feldgarden M."/>
            <person name="Earl A."/>
            <person name="Young S.K."/>
            <person name="Zeng Q."/>
            <person name="Koehrsen M."/>
            <person name="Alvarado L."/>
            <person name="Berlin A."/>
            <person name="Bochicchio J."/>
            <person name="Borenstein D."/>
            <person name="Chapman S.B."/>
            <person name="Chen Z."/>
            <person name="Engels R."/>
            <person name="Freedman E."/>
            <person name="Gellesch M."/>
            <person name="Goldberg J."/>
            <person name="Griggs A."/>
            <person name="Gujja S."/>
            <person name="Heilman E."/>
            <person name="Heiman D."/>
            <person name="Hepburn T."/>
            <person name="Howarth C."/>
            <person name="Jen D."/>
            <person name="Larson L."/>
            <person name="Lewis B."/>
            <person name="Mehta T."/>
            <person name="Park D."/>
            <person name="Pearson M."/>
            <person name="Roberts A."/>
            <person name="Saif S."/>
            <person name="Shea T."/>
            <person name="Shenoy N."/>
            <person name="Sisk P."/>
            <person name="Stolte C."/>
            <person name="Sykes S."/>
            <person name="Thomson T."/>
            <person name="Walk T."/>
            <person name="White J."/>
            <person name="Yandava C."/>
            <person name="Sibley C.D."/>
            <person name="Field T.R."/>
            <person name="Grinwis M."/>
            <person name="Eshaghurshan C.S."/>
            <person name="Surette M.G."/>
            <person name="Haas B."/>
            <person name="Nusbaum C."/>
            <person name="Birren B."/>
        </authorList>
    </citation>
    <scope>NUCLEOTIDE SEQUENCE [LARGE SCALE GENOMIC DNA]</scope>
    <source>
        <strain evidence="2">ATCC 700633</strain>
    </source>
</reference>
<keyword evidence="1" id="KW-0812">Transmembrane</keyword>
<proteinExistence type="predicted"/>
<keyword evidence="1" id="KW-1133">Transmembrane helix</keyword>
<accession>D0BKP7</accession>
<dbReference type="PROSITE" id="PS51257">
    <property type="entry name" value="PROKAR_LIPOPROTEIN"/>
    <property type="match status" value="1"/>
</dbReference>
<evidence type="ECO:0000313" key="2">
    <source>
        <dbReference type="EMBL" id="EEW93650.1"/>
    </source>
</evidence>
<dbReference type="Proteomes" id="UP000002939">
    <property type="component" value="Unassembled WGS sequence"/>
</dbReference>
<dbReference type="HOGENOM" id="CLU_2973087_0_0_9"/>
<evidence type="ECO:0000256" key="1">
    <source>
        <dbReference type="SAM" id="Phobius"/>
    </source>
</evidence>
<dbReference type="EMBL" id="ACRF02000013">
    <property type="protein sequence ID" value="EEW93650.1"/>
    <property type="molecule type" value="Genomic_DNA"/>
</dbReference>
<organism evidence="2 3">
    <name type="scientific">Granulicatella elegans ATCC 700633</name>
    <dbReference type="NCBI Taxonomy" id="626369"/>
    <lineage>
        <taxon>Bacteria</taxon>
        <taxon>Bacillati</taxon>
        <taxon>Bacillota</taxon>
        <taxon>Bacilli</taxon>
        <taxon>Lactobacillales</taxon>
        <taxon>Carnobacteriaceae</taxon>
        <taxon>Granulicatella</taxon>
    </lineage>
</organism>
<reference evidence="2" key="2">
    <citation type="submission" date="2011-10" db="EMBL/GenBank/DDBJ databases">
        <title>The Genome Sequence of Granulicatella elegans ATCC 700633.</title>
        <authorList>
            <consortium name="The Broad Institute Genome Sequencing Platform"/>
            <consortium name="The Broad Institute Genome Sequencing Center for Infectious Disease"/>
            <person name="Earl A."/>
            <person name="Ward D."/>
            <person name="Feldgarden M."/>
            <person name="Gevers D."/>
            <person name="Sibley C.D."/>
            <person name="Field T.R."/>
            <person name="Grinwis M."/>
            <person name="Eshaghurshan C.S."/>
            <person name="Surette M.G."/>
            <person name="Young S.K."/>
            <person name="Zeng Q."/>
            <person name="Gargeya S."/>
            <person name="Fitzgerald M."/>
            <person name="Haas B."/>
            <person name="Abouelleil A."/>
            <person name="Alvarado L."/>
            <person name="Arachchi H.M."/>
            <person name="Berlin A."/>
            <person name="Brown A."/>
            <person name="Chapman S.B."/>
            <person name="Chen Z."/>
            <person name="Dunbar C."/>
            <person name="Freedman E."/>
            <person name="Gearin G."/>
            <person name="Goldberg J."/>
            <person name="Griggs A."/>
            <person name="Gujja S."/>
            <person name="Heiman D."/>
            <person name="Howarth C."/>
            <person name="Larson L."/>
            <person name="Lui A."/>
            <person name="MacDonald P.J.P."/>
            <person name="Montmayeur A."/>
            <person name="Murphy C."/>
            <person name="Neiman D."/>
            <person name="Pearson M."/>
            <person name="Priest M."/>
            <person name="Roberts A."/>
            <person name="Saif S."/>
            <person name="Shea T."/>
            <person name="Shenoy N."/>
            <person name="Sisk P."/>
            <person name="Stolte C."/>
            <person name="Sykes S."/>
            <person name="Wortman J."/>
            <person name="Nusbaum C."/>
            <person name="Birren B."/>
        </authorList>
    </citation>
    <scope>NUCLEOTIDE SEQUENCE [LARGE SCALE GENOMIC DNA]</scope>
    <source>
        <strain evidence="2">ATCC 700633</strain>
    </source>
</reference>
<comment type="caution">
    <text evidence="2">The sequence shown here is derived from an EMBL/GenBank/DDBJ whole genome shotgun (WGS) entry which is preliminary data.</text>
</comment>
<keyword evidence="1" id="KW-0472">Membrane</keyword>
<feature type="transmembrane region" description="Helical" evidence="1">
    <location>
        <begin position="31"/>
        <end position="48"/>
    </location>
</feature>
<sequence>MNRLQKICLAVIWNLGTFTGCVLSSFDYRFIIFFLITLITTPLVIKLLEKFIQKNFVK</sequence>
<name>D0BKP7_9LACT</name>
<dbReference type="RefSeq" id="WP_006702806.1">
    <property type="nucleotide sequence ID" value="NZ_KI391971.1"/>
</dbReference>
<keyword evidence="3" id="KW-1185">Reference proteome</keyword>
<dbReference type="AlphaFoldDB" id="D0BKP7"/>
<gene>
    <name evidence="2" type="ORF">HMPREF0446_00532</name>
</gene>
<feature type="transmembrane region" description="Helical" evidence="1">
    <location>
        <begin position="7"/>
        <end position="25"/>
    </location>
</feature>
<protein>
    <submittedName>
        <fullName evidence="2">Uncharacterized protein</fullName>
    </submittedName>
</protein>